<dbReference type="AlphaFoldDB" id="K1U801"/>
<feature type="non-terminal residue" evidence="1">
    <location>
        <position position="177"/>
    </location>
</feature>
<evidence type="ECO:0000313" key="1">
    <source>
        <dbReference type="EMBL" id="EKC74440.1"/>
    </source>
</evidence>
<name>K1U801_9ZZZZ</name>
<gene>
    <name evidence="1" type="ORF">LEA_05727</name>
</gene>
<protein>
    <submittedName>
        <fullName evidence="1">Uncharacterized protein</fullName>
    </submittedName>
</protein>
<reference evidence="1" key="1">
    <citation type="journal article" date="2013" name="Environ. Microbiol.">
        <title>Microbiota from the distal guts of lean and obese adolescents exhibit partial functional redundancy besides clear differences in community structure.</title>
        <authorList>
            <person name="Ferrer M."/>
            <person name="Ruiz A."/>
            <person name="Lanza F."/>
            <person name="Haange S.B."/>
            <person name="Oberbach A."/>
            <person name="Till H."/>
            <person name="Bargiela R."/>
            <person name="Campoy C."/>
            <person name="Segura M.T."/>
            <person name="Richter M."/>
            <person name="von Bergen M."/>
            <person name="Seifert J."/>
            <person name="Suarez A."/>
        </authorList>
    </citation>
    <scope>NUCLEOTIDE SEQUENCE</scope>
</reference>
<comment type="caution">
    <text evidence="1">The sequence shown here is derived from an EMBL/GenBank/DDBJ whole genome shotgun (WGS) entry which is preliminary data.</text>
</comment>
<proteinExistence type="predicted"/>
<dbReference type="EMBL" id="AJWY01003732">
    <property type="protein sequence ID" value="EKC74440.1"/>
    <property type="molecule type" value="Genomic_DNA"/>
</dbReference>
<accession>K1U801</accession>
<organism evidence="1">
    <name type="scientific">human gut metagenome</name>
    <dbReference type="NCBI Taxonomy" id="408170"/>
    <lineage>
        <taxon>unclassified sequences</taxon>
        <taxon>metagenomes</taxon>
        <taxon>organismal metagenomes</taxon>
    </lineage>
</organism>
<sequence>MHGQYIGRGVLPIFKHLHGWLDVVRPEYETWGIKLKYEKDDFLNDLSSLINVDTLSVKISKTRKDTMEWLNKIYKFLVDQNMLNEFDNYAIIPNQRGEFKNKKTDNGGVAVFLFRYALSFLVEEIHRPFGADRGERENRVAEVFESFGHRLALFVVPVPQYVVHLVSAREVAADAEA</sequence>